<gene>
    <name evidence="1" type="ORF">PJV88_10595</name>
</gene>
<dbReference type="RefSeq" id="WP_012013115.1">
    <property type="nucleotide sequence ID" value="NZ_BMQR01000003.1"/>
</dbReference>
<proteinExistence type="predicted"/>
<sequence length="68" mass="8304">MSPFSFDIKNMNTQEKFLVMEEIWDSLNDQDLREFTPNWHLDILEKREIQTDFIDLEESKKTLKKLLK</sequence>
<dbReference type="EMBL" id="JAQJJC010000021">
    <property type="protein sequence ID" value="MDN5115079.1"/>
    <property type="molecule type" value="Genomic_DNA"/>
</dbReference>
<name>A0AAW7Q6H6_9BACT</name>
<dbReference type="Proteomes" id="UP001170713">
    <property type="component" value="Unassembled WGS sequence"/>
</dbReference>
<reference evidence="1" key="1">
    <citation type="journal article" date="2023" name="Microorganisms">
        <title>Genomic Characterization of Arcobacter butzleri Strains Isolated from Various Sources in Lithuania.</title>
        <authorList>
            <person name="Uljanovas D."/>
            <person name="Golz G."/>
            <person name="Fleischmann S."/>
            <person name="Kudirkiene E."/>
            <person name="Kasetiene N."/>
            <person name="Grineviciene A."/>
            <person name="Tamuleviciene E."/>
            <person name="Aksomaitiene J."/>
            <person name="Alter T."/>
            <person name="Malakauskas M."/>
        </authorList>
    </citation>
    <scope>NUCLEOTIDE SEQUENCE</scope>
    <source>
        <strain evidence="1">W48</strain>
    </source>
</reference>
<dbReference type="AlphaFoldDB" id="A0AAW7Q6H6"/>
<dbReference type="GeneID" id="24305286"/>
<reference evidence="1" key="2">
    <citation type="submission" date="2023-01" db="EMBL/GenBank/DDBJ databases">
        <authorList>
            <person name="Uljanovas D."/>
        </authorList>
    </citation>
    <scope>NUCLEOTIDE SEQUENCE</scope>
    <source>
        <strain evidence="1">W48</strain>
    </source>
</reference>
<dbReference type="Pfam" id="PF09720">
    <property type="entry name" value="Unstab_antitox"/>
    <property type="match status" value="1"/>
</dbReference>
<dbReference type="InterPro" id="IPR013406">
    <property type="entry name" value="CHP02574_addiction_mod"/>
</dbReference>
<evidence type="ECO:0000313" key="2">
    <source>
        <dbReference type="Proteomes" id="UP001170713"/>
    </source>
</evidence>
<evidence type="ECO:0000313" key="1">
    <source>
        <dbReference type="EMBL" id="MDN5115079.1"/>
    </source>
</evidence>
<protein>
    <submittedName>
        <fullName evidence="1">Addiction module protein</fullName>
    </submittedName>
</protein>
<accession>A0AAW7Q6H6</accession>
<organism evidence="1 2">
    <name type="scientific">Aliarcobacter butzleri</name>
    <dbReference type="NCBI Taxonomy" id="28197"/>
    <lineage>
        <taxon>Bacteria</taxon>
        <taxon>Pseudomonadati</taxon>
        <taxon>Campylobacterota</taxon>
        <taxon>Epsilonproteobacteria</taxon>
        <taxon>Campylobacterales</taxon>
        <taxon>Arcobacteraceae</taxon>
        <taxon>Aliarcobacter</taxon>
    </lineage>
</organism>
<comment type="caution">
    <text evidence="1">The sequence shown here is derived from an EMBL/GenBank/DDBJ whole genome shotgun (WGS) entry which is preliminary data.</text>
</comment>